<dbReference type="OrthoDB" id="708305at2"/>
<organism evidence="1 2">
    <name type="scientific">Mucilaginibacter corticis</name>
    <dbReference type="NCBI Taxonomy" id="2597670"/>
    <lineage>
        <taxon>Bacteria</taxon>
        <taxon>Pseudomonadati</taxon>
        <taxon>Bacteroidota</taxon>
        <taxon>Sphingobacteriia</taxon>
        <taxon>Sphingobacteriales</taxon>
        <taxon>Sphingobacteriaceae</taxon>
        <taxon>Mucilaginibacter</taxon>
    </lineage>
</organism>
<accession>A0A556MUI6</accession>
<proteinExistence type="predicted"/>
<evidence type="ECO:0000313" key="2">
    <source>
        <dbReference type="Proteomes" id="UP000318733"/>
    </source>
</evidence>
<gene>
    <name evidence="1" type="ORF">FO440_05040</name>
</gene>
<name>A0A556MUI6_9SPHI</name>
<dbReference type="PROSITE" id="PS51257">
    <property type="entry name" value="PROKAR_LIPOPROTEIN"/>
    <property type="match status" value="1"/>
</dbReference>
<dbReference type="EMBL" id="VLPK01000001">
    <property type="protein sequence ID" value="TSJ43557.1"/>
    <property type="molecule type" value="Genomic_DNA"/>
</dbReference>
<reference evidence="1 2" key="1">
    <citation type="submission" date="2019-07" db="EMBL/GenBank/DDBJ databases">
        <authorList>
            <person name="Huq M.A."/>
        </authorList>
    </citation>
    <scope>NUCLEOTIDE SEQUENCE [LARGE SCALE GENOMIC DNA]</scope>
    <source>
        <strain evidence="1 2">MAH-19</strain>
    </source>
</reference>
<evidence type="ECO:0000313" key="1">
    <source>
        <dbReference type="EMBL" id="TSJ43557.1"/>
    </source>
</evidence>
<protein>
    <submittedName>
        <fullName evidence="1">Uncharacterized protein</fullName>
    </submittedName>
</protein>
<comment type="caution">
    <text evidence="1">The sequence shown here is derived from an EMBL/GenBank/DDBJ whole genome shotgun (WGS) entry which is preliminary data.</text>
</comment>
<dbReference type="Proteomes" id="UP000318733">
    <property type="component" value="Unassembled WGS sequence"/>
</dbReference>
<dbReference type="AlphaFoldDB" id="A0A556MUI6"/>
<keyword evidence="2" id="KW-1185">Reference proteome</keyword>
<dbReference type="RefSeq" id="WP_144247123.1">
    <property type="nucleotide sequence ID" value="NZ_VLPK01000001.1"/>
</dbReference>
<sequence>MHFKKPLIFIIAIAALTACKKTDNKQNTTATPPVVTPPVVTPPVVTPTGTDIYVAGTITTTKSVTVAAYWKNGVVHLLADSTLYSFTNAIAVKDTDVYIVGMVDNVATYWKNGVPNHLPNCTEANAITISGQDIYIGGMNYDVSLYHPAYWKNGTPVIFTDQSCNYISGIAVSGTDVYLSGNVGLAGGFQTATYWKNKVPVSVASNLPGSPVPYYPRNVAIGVAGTDVYITGNIQNKAGDQVMATYWKNGASIPLMTDQNLSSEANSITINGSDVYATGYYDYFAIYWKNGIANKITDGTQQFTATALTINNNNIYIAGTKGYSDTYAVYWKNNTLTQLSSKISTGVGIAVVQH</sequence>